<feature type="region of interest" description="Disordered" evidence="4">
    <location>
        <begin position="432"/>
        <end position="647"/>
    </location>
</feature>
<feature type="region of interest" description="Disordered" evidence="4">
    <location>
        <begin position="1"/>
        <end position="21"/>
    </location>
</feature>
<proteinExistence type="inferred from homology"/>
<feature type="compositionally biased region" description="Polar residues" evidence="4">
    <location>
        <begin position="534"/>
        <end position="543"/>
    </location>
</feature>
<feature type="coiled-coil region" evidence="3">
    <location>
        <begin position="333"/>
        <end position="420"/>
    </location>
</feature>
<evidence type="ECO:0000256" key="1">
    <source>
        <dbReference type="ARBA" id="ARBA00009291"/>
    </source>
</evidence>
<accession>A0AA38LXE7</accession>
<keyword evidence="2 3" id="KW-0175">Coiled coil</keyword>
<dbReference type="AlphaFoldDB" id="A0AA38LXE7"/>
<dbReference type="GeneID" id="77731139"/>
<feature type="compositionally biased region" description="Polar residues" evidence="4">
    <location>
        <begin position="435"/>
        <end position="459"/>
    </location>
</feature>
<feature type="compositionally biased region" description="Basic residues" evidence="4">
    <location>
        <begin position="501"/>
        <end position="517"/>
    </location>
</feature>
<reference evidence="5" key="1">
    <citation type="journal article" date="2022" name="G3 (Bethesda)">
        <title>High quality genome of the basidiomycete yeast Dioszegia hungarica PDD-24b-2 isolated from cloud water.</title>
        <authorList>
            <person name="Jarrige D."/>
            <person name="Haridas S."/>
            <person name="Bleykasten-Grosshans C."/>
            <person name="Joly M."/>
            <person name="Nadalig T."/>
            <person name="Sancelme M."/>
            <person name="Vuilleumier S."/>
            <person name="Grigoriev I.V."/>
            <person name="Amato P."/>
            <person name="Bringel F."/>
        </authorList>
    </citation>
    <scope>NUCLEOTIDE SEQUENCE</scope>
    <source>
        <strain evidence="5">PDD-24b-2</strain>
    </source>
</reference>
<protein>
    <submittedName>
        <fullName evidence="5">Afadin and alpha-actinin-binding-domain-containing protein</fullName>
    </submittedName>
</protein>
<gene>
    <name evidence="5" type="ORF">MKK02DRAFT_42329</name>
</gene>
<organism evidence="5 6">
    <name type="scientific">Dioszegia hungarica</name>
    <dbReference type="NCBI Taxonomy" id="4972"/>
    <lineage>
        <taxon>Eukaryota</taxon>
        <taxon>Fungi</taxon>
        <taxon>Dikarya</taxon>
        <taxon>Basidiomycota</taxon>
        <taxon>Agaricomycotina</taxon>
        <taxon>Tremellomycetes</taxon>
        <taxon>Tremellales</taxon>
        <taxon>Bulleribasidiaceae</taxon>
        <taxon>Dioszegia</taxon>
    </lineage>
</organism>
<dbReference type="Pfam" id="PF11559">
    <property type="entry name" value="ADIP"/>
    <property type="match status" value="1"/>
</dbReference>
<name>A0AA38LXE7_9TREE</name>
<comment type="similarity">
    <text evidence="1">Belongs to the ADIP family.</text>
</comment>
<feature type="compositionally biased region" description="Basic and acidic residues" evidence="4">
    <location>
        <begin position="547"/>
        <end position="557"/>
    </location>
</feature>
<evidence type="ECO:0000256" key="3">
    <source>
        <dbReference type="SAM" id="Coils"/>
    </source>
</evidence>
<evidence type="ECO:0000313" key="6">
    <source>
        <dbReference type="Proteomes" id="UP001164286"/>
    </source>
</evidence>
<feature type="compositionally biased region" description="Low complexity" evidence="4">
    <location>
        <begin position="7"/>
        <end position="21"/>
    </location>
</feature>
<evidence type="ECO:0000256" key="2">
    <source>
        <dbReference type="ARBA" id="ARBA00023054"/>
    </source>
</evidence>
<sequence>MGTAGADSSAASSSSDSVSSLNSQLQSHGWTKRPLNLEALSERDLGDVVAVFFELLGSSISNTENLEALSGRHRTLQYEFERTQKALAASQAAQRRAELETAGWRNRVAELERRVLIEEGKFREMREEASRGRKALEGVRIAAGHDAKKMQLKLDQANAKLVKLANDSSILTRSGRIVVLNPIQYSRSQPLAVGQDPLLEASLRDLAEIRQGLEEETEAFRHVVVSTANLLREAMAVASGSEAPQRLQHAHFFAASTSNRPSSSSHSAPSGSHPQIAYDRLQSLISTLRSKLEAKIIRIPVGDGAPLNPDAVEALARAEREREKEGQDLLDRVKDLEIEVECVRAREEEAKKSLDEYVKAQMQETMEKASERENDATDLIGILKEREKLEDERRNMVDAMGRLGKEKRVFERERQAFEEERRRVDVDDIIARLPSTPSGDCVASSSSQMGIASIPTPNLTESSSSSSSSIESPPTIDSYVLPALPAWTTHRPHSPSPLSPHKPRTPKAHIAKSKRGKTPLSRLVLEKAVRRKSQGLSADQISSAMAPHREALGEGSKRANAAPGVVRPEVLSKSIKGKEKAGSGAGGMGARDRLMASTRATEAKRLGVSTSAREGLGVSQRKSEGPASSGRGSDPAELRGKGKAVWR</sequence>
<dbReference type="EMBL" id="JAKWFO010000003">
    <property type="protein sequence ID" value="KAI9637949.1"/>
    <property type="molecule type" value="Genomic_DNA"/>
</dbReference>
<keyword evidence="6" id="KW-1185">Reference proteome</keyword>
<dbReference type="RefSeq" id="XP_052947726.1">
    <property type="nucleotide sequence ID" value="XM_053091934.1"/>
</dbReference>
<dbReference type="InterPro" id="IPR021622">
    <property type="entry name" value="Afadin/alpha-actinin-bd"/>
</dbReference>
<evidence type="ECO:0000256" key="4">
    <source>
        <dbReference type="SAM" id="MobiDB-lite"/>
    </source>
</evidence>
<feature type="compositionally biased region" description="Low complexity" evidence="4">
    <location>
        <begin position="460"/>
        <end position="476"/>
    </location>
</feature>
<evidence type="ECO:0000313" key="5">
    <source>
        <dbReference type="EMBL" id="KAI9637949.1"/>
    </source>
</evidence>
<dbReference type="Proteomes" id="UP001164286">
    <property type="component" value="Unassembled WGS sequence"/>
</dbReference>
<comment type="caution">
    <text evidence="5">The sequence shown here is derived from an EMBL/GenBank/DDBJ whole genome shotgun (WGS) entry which is preliminary data.</text>
</comment>
<feature type="coiled-coil region" evidence="3">
    <location>
        <begin position="94"/>
        <end position="167"/>
    </location>
</feature>